<evidence type="ECO:0000256" key="5">
    <source>
        <dbReference type="SAM" id="Phobius"/>
    </source>
</evidence>
<sequence>MTRQQRLVLAIAVLATFVAFLDSTVVNVALPAIERELGGGLAAQQWIVDAYLLTLGSLILVAGAFSDVYGRIRMLRIGIVLFGLASLAIALAPDPLVLILARGVQGIGGALLVPSSLALITSNMSGALQARAIGIWTALTSASLLAGPLVGGIFVDLLSWRWAFVINVVPIAVVLWLLAVLGQRDVRRSDASIDLPGALLCAVGLGGIVFALIEQPRLGWDPGVVIAGVAGVLAFAGFLVRQRFAARPMMPLGLFRIRNFGWGNLATFFVYGALGLNSFVIGVYLQQGAGLPATLAGLASLPISIIMTVGSSWSGSLAGRIGPRVPMTVGPLLMAAASLLMLLVGESFSYWTQLLPGILLFGVGLTVTVSPLTAAILGAIDPSRSGIASAVNNAVARIAGLLAVAMLGLITGGVLDLDGLHRSLIVIAGLMAAGGLVSFLGIRRVVDPEVVEERPA</sequence>
<dbReference type="Proteomes" id="UP001205337">
    <property type="component" value="Unassembled WGS sequence"/>
</dbReference>
<gene>
    <name evidence="7" type="ORF">NUH29_06580</name>
</gene>
<feature type="transmembrane region" description="Helical" evidence="5">
    <location>
        <begin position="75"/>
        <end position="93"/>
    </location>
</feature>
<reference evidence="7 8" key="1">
    <citation type="submission" date="2022-08" db="EMBL/GenBank/DDBJ databases">
        <authorList>
            <person name="Li F."/>
        </authorList>
    </citation>
    <scope>NUCLEOTIDE SEQUENCE [LARGE SCALE GENOMIC DNA]</scope>
    <source>
        <strain evidence="7 8">10F1B-8-1</strain>
    </source>
</reference>
<dbReference type="CDD" id="cd17321">
    <property type="entry name" value="MFS_MMR_MDR_like"/>
    <property type="match status" value="1"/>
</dbReference>
<protein>
    <submittedName>
        <fullName evidence="7">MFS transporter</fullName>
    </submittedName>
</protein>
<dbReference type="InterPro" id="IPR011701">
    <property type="entry name" value="MFS"/>
</dbReference>
<evidence type="ECO:0000256" key="1">
    <source>
        <dbReference type="ARBA" id="ARBA00004651"/>
    </source>
</evidence>
<evidence type="ECO:0000313" key="8">
    <source>
        <dbReference type="Proteomes" id="UP001205337"/>
    </source>
</evidence>
<dbReference type="PANTHER" id="PTHR42718">
    <property type="entry name" value="MAJOR FACILITATOR SUPERFAMILY MULTIDRUG TRANSPORTER MFSC"/>
    <property type="match status" value="1"/>
</dbReference>
<feature type="transmembrane region" description="Helical" evidence="5">
    <location>
        <begin position="99"/>
        <end position="120"/>
    </location>
</feature>
<feature type="transmembrane region" description="Helical" evidence="5">
    <location>
        <begin position="50"/>
        <end position="68"/>
    </location>
</feature>
<feature type="domain" description="Major facilitator superfamily (MFS) profile" evidence="6">
    <location>
        <begin position="8"/>
        <end position="446"/>
    </location>
</feature>
<evidence type="ECO:0000256" key="3">
    <source>
        <dbReference type="ARBA" id="ARBA00022989"/>
    </source>
</evidence>
<dbReference type="Gene3D" id="1.20.1720.10">
    <property type="entry name" value="Multidrug resistance protein D"/>
    <property type="match status" value="1"/>
</dbReference>
<dbReference type="InterPro" id="IPR020846">
    <property type="entry name" value="MFS_dom"/>
</dbReference>
<keyword evidence="2 5" id="KW-0812">Transmembrane</keyword>
<organism evidence="7 8">
    <name type="scientific">Protaetiibacter mangrovi</name>
    <dbReference type="NCBI Taxonomy" id="2970926"/>
    <lineage>
        <taxon>Bacteria</taxon>
        <taxon>Bacillati</taxon>
        <taxon>Actinomycetota</taxon>
        <taxon>Actinomycetes</taxon>
        <taxon>Micrococcales</taxon>
        <taxon>Microbacteriaceae</taxon>
        <taxon>Protaetiibacter</taxon>
    </lineage>
</organism>
<dbReference type="InterPro" id="IPR036259">
    <property type="entry name" value="MFS_trans_sf"/>
</dbReference>
<feature type="transmembrane region" description="Helical" evidence="5">
    <location>
        <begin position="160"/>
        <end position="181"/>
    </location>
</feature>
<feature type="transmembrane region" description="Helical" evidence="5">
    <location>
        <begin position="193"/>
        <end position="213"/>
    </location>
</feature>
<dbReference type="PROSITE" id="PS50850">
    <property type="entry name" value="MFS"/>
    <property type="match status" value="1"/>
</dbReference>
<dbReference type="Gene3D" id="1.20.1250.20">
    <property type="entry name" value="MFS general substrate transporter like domains"/>
    <property type="match status" value="1"/>
</dbReference>
<feature type="transmembrane region" description="Helical" evidence="5">
    <location>
        <begin position="219"/>
        <end position="240"/>
    </location>
</feature>
<keyword evidence="8" id="KW-1185">Reference proteome</keyword>
<feature type="transmembrane region" description="Helical" evidence="5">
    <location>
        <begin position="325"/>
        <end position="345"/>
    </location>
</feature>
<name>A0ABT1ZEU1_9MICO</name>
<dbReference type="EMBL" id="JANTHX010000005">
    <property type="protein sequence ID" value="MCS0499212.1"/>
    <property type="molecule type" value="Genomic_DNA"/>
</dbReference>
<feature type="transmembrane region" description="Helical" evidence="5">
    <location>
        <begin position="357"/>
        <end position="382"/>
    </location>
</feature>
<evidence type="ECO:0000313" key="7">
    <source>
        <dbReference type="EMBL" id="MCS0499212.1"/>
    </source>
</evidence>
<feature type="transmembrane region" description="Helical" evidence="5">
    <location>
        <begin position="291"/>
        <end position="313"/>
    </location>
</feature>
<dbReference type="PANTHER" id="PTHR42718:SF42">
    <property type="entry name" value="EXPORT PROTEIN"/>
    <property type="match status" value="1"/>
</dbReference>
<evidence type="ECO:0000256" key="2">
    <source>
        <dbReference type="ARBA" id="ARBA00022692"/>
    </source>
</evidence>
<keyword evidence="3 5" id="KW-1133">Transmembrane helix</keyword>
<feature type="transmembrane region" description="Helical" evidence="5">
    <location>
        <begin position="421"/>
        <end position="442"/>
    </location>
</feature>
<dbReference type="Pfam" id="PF07690">
    <property type="entry name" value="MFS_1"/>
    <property type="match status" value="1"/>
</dbReference>
<proteinExistence type="predicted"/>
<evidence type="ECO:0000259" key="6">
    <source>
        <dbReference type="PROSITE" id="PS50850"/>
    </source>
</evidence>
<dbReference type="SUPFAM" id="SSF103473">
    <property type="entry name" value="MFS general substrate transporter"/>
    <property type="match status" value="1"/>
</dbReference>
<feature type="transmembrane region" description="Helical" evidence="5">
    <location>
        <begin position="261"/>
        <end position="285"/>
    </location>
</feature>
<comment type="subcellular location">
    <subcellularLocation>
        <location evidence="1">Cell membrane</location>
        <topology evidence="1">Multi-pass membrane protein</topology>
    </subcellularLocation>
</comment>
<keyword evidence="4 5" id="KW-0472">Membrane</keyword>
<evidence type="ECO:0000256" key="4">
    <source>
        <dbReference type="ARBA" id="ARBA00023136"/>
    </source>
</evidence>
<feature type="transmembrane region" description="Helical" evidence="5">
    <location>
        <begin position="132"/>
        <end position="154"/>
    </location>
</feature>
<feature type="transmembrane region" description="Helical" evidence="5">
    <location>
        <begin position="7"/>
        <end position="30"/>
    </location>
</feature>
<accession>A0ABT1ZEU1</accession>
<dbReference type="RefSeq" id="WP_258798231.1">
    <property type="nucleotide sequence ID" value="NZ_JANTHX010000005.1"/>
</dbReference>
<feature type="transmembrane region" description="Helical" evidence="5">
    <location>
        <begin position="394"/>
        <end position="415"/>
    </location>
</feature>
<dbReference type="PRINTS" id="PR01036">
    <property type="entry name" value="TCRTETB"/>
</dbReference>
<comment type="caution">
    <text evidence="7">The sequence shown here is derived from an EMBL/GenBank/DDBJ whole genome shotgun (WGS) entry which is preliminary data.</text>
</comment>